<dbReference type="EMBL" id="RCML01000358">
    <property type="protein sequence ID" value="KAG2979599.1"/>
    <property type="molecule type" value="Genomic_DNA"/>
</dbReference>
<reference evidence="9" key="1">
    <citation type="submission" date="2018-10" db="EMBL/GenBank/DDBJ databases">
        <title>Effector identification in a new, highly contiguous assembly of the strawberry crown rot pathogen Phytophthora cactorum.</title>
        <authorList>
            <person name="Armitage A.D."/>
            <person name="Nellist C.F."/>
            <person name="Bates H."/>
            <person name="Vickerstaff R.J."/>
            <person name="Harrison R.J."/>
        </authorList>
    </citation>
    <scope>NUCLEOTIDE SEQUENCE</scope>
    <source>
        <strain evidence="9">4032</strain>
        <strain evidence="10">P415</strain>
        <strain evidence="11">P421</strain>
    </source>
</reference>
<accession>A0A8T1CIV0</accession>
<feature type="chain" id="PRO_5040043936" description="TFIIH subunit TTDA/Tfb5" evidence="8">
    <location>
        <begin position="21"/>
        <end position="201"/>
    </location>
</feature>
<dbReference type="Pfam" id="PF06331">
    <property type="entry name" value="Tfb5"/>
    <property type="match status" value="1"/>
</dbReference>
<keyword evidence="4" id="KW-0805">Transcription regulation</keyword>
<organism evidence="9 12">
    <name type="scientific">Phytophthora cactorum</name>
    <dbReference type="NCBI Taxonomy" id="29920"/>
    <lineage>
        <taxon>Eukaryota</taxon>
        <taxon>Sar</taxon>
        <taxon>Stramenopiles</taxon>
        <taxon>Oomycota</taxon>
        <taxon>Peronosporomycetes</taxon>
        <taxon>Peronosporales</taxon>
        <taxon>Peronosporaceae</taxon>
        <taxon>Phytophthora</taxon>
    </lineage>
</organism>
<evidence type="ECO:0000256" key="8">
    <source>
        <dbReference type="SAM" id="SignalP"/>
    </source>
</evidence>
<dbReference type="GO" id="GO:0000439">
    <property type="term" value="C:transcription factor TFIIH core complex"/>
    <property type="evidence" value="ECO:0007669"/>
    <property type="project" value="InterPro"/>
</dbReference>
<keyword evidence="6" id="KW-0234">DNA repair</keyword>
<protein>
    <recommendedName>
        <fullName evidence="13">TFIIH subunit TTDA/Tfb5</fullName>
    </recommendedName>
</protein>
<evidence type="ECO:0008006" key="13">
    <source>
        <dbReference type="Google" id="ProtNLM"/>
    </source>
</evidence>
<evidence type="ECO:0000313" key="12">
    <source>
        <dbReference type="Proteomes" id="UP000774804"/>
    </source>
</evidence>
<dbReference type="PANTHER" id="PTHR28580:SF1">
    <property type="entry name" value="GENERAL TRANSCRIPTION FACTOR IIH SUBUNIT 5"/>
    <property type="match status" value="1"/>
</dbReference>
<evidence type="ECO:0000256" key="6">
    <source>
        <dbReference type="ARBA" id="ARBA00023204"/>
    </source>
</evidence>
<dbReference type="InterPro" id="IPR009400">
    <property type="entry name" value="TFIIH_TTDA/Tfb5"/>
</dbReference>
<keyword evidence="8" id="KW-0732">Signal</keyword>
<evidence type="ECO:0000256" key="2">
    <source>
        <dbReference type="ARBA" id="ARBA00007470"/>
    </source>
</evidence>
<evidence type="ECO:0000256" key="1">
    <source>
        <dbReference type="ARBA" id="ARBA00004123"/>
    </source>
</evidence>
<dbReference type="GO" id="GO:0006294">
    <property type="term" value="P:nucleotide-excision repair, preincision complex assembly"/>
    <property type="evidence" value="ECO:0007669"/>
    <property type="project" value="TreeGrafter"/>
</dbReference>
<evidence type="ECO:0000256" key="5">
    <source>
        <dbReference type="ARBA" id="ARBA00023163"/>
    </source>
</evidence>
<comment type="caution">
    <text evidence="9">The sequence shown here is derived from an EMBL/GenBank/DDBJ whole genome shotgun (WGS) entry which is preliminary data.</text>
</comment>
<dbReference type="EMBL" id="RCMI01000278">
    <property type="protein sequence ID" value="KAG2920425.1"/>
    <property type="molecule type" value="Genomic_DNA"/>
</dbReference>
<dbReference type="SMART" id="SM01395">
    <property type="entry name" value="Tbf5"/>
    <property type="match status" value="1"/>
</dbReference>
<dbReference type="GO" id="GO:0006367">
    <property type="term" value="P:transcription initiation at RNA polymerase II promoter"/>
    <property type="evidence" value="ECO:0007669"/>
    <property type="project" value="InterPro"/>
</dbReference>
<evidence type="ECO:0000313" key="11">
    <source>
        <dbReference type="EMBL" id="KAG3219204.1"/>
    </source>
</evidence>
<comment type="subcellular location">
    <subcellularLocation>
        <location evidence="1">Nucleus</location>
    </subcellularLocation>
</comment>
<keyword evidence="3" id="KW-0227">DNA damage</keyword>
<evidence type="ECO:0000256" key="3">
    <source>
        <dbReference type="ARBA" id="ARBA00022763"/>
    </source>
</evidence>
<dbReference type="InterPro" id="IPR035935">
    <property type="entry name" value="TFB5-like_sf"/>
</dbReference>
<dbReference type="AlphaFoldDB" id="A0A8T1CIV0"/>
<sequence>MRRYSDVVLIIVVFLVTSEALSAGKLHNQLKPSELTSQKTRPSHGFLRAVSTAGGDDEERGMLGSKIYMQLSKLAKKANMKELSQNLKHKSWRVSGDNPQTLFQKNSEKWKGKPDSDLMGDSEFIHYKAMPTANKGVLVKCDPATKQYLLHLNETAVQQRFVIEDLDDTHLFIVPDLKVIAFIEKKMDEWNEKNTYQPPTQ</sequence>
<dbReference type="Proteomes" id="UP000697107">
    <property type="component" value="Unassembled WGS sequence"/>
</dbReference>
<comment type="similarity">
    <text evidence="2">Belongs to the TFB5 family.</text>
</comment>
<dbReference type="Proteomes" id="UP000760860">
    <property type="component" value="Unassembled WGS sequence"/>
</dbReference>
<dbReference type="PANTHER" id="PTHR28580">
    <property type="entry name" value="GENERAL TRANSCRIPTION FACTOR IIH SUBUNIT 5"/>
    <property type="match status" value="1"/>
</dbReference>
<dbReference type="Proteomes" id="UP000774804">
    <property type="component" value="Unassembled WGS sequence"/>
</dbReference>
<dbReference type="GO" id="GO:0005675">
    <property type="term" value="C:transcription factor TFIIH holo complex"/>
    <property type="evidence" value="ECO:0007669"/>
    <property type="project" value="TreeGrafter"/>
</dbReference>
<evidence type="ECO:0000256" key="7">
    <source>
        <dbReference type="ARBA" id="ARBA00023242"/>
    </source>
</evidence>
<dbReference type="Gene3D" id="3.30.70.1220">
    <property type="entry name" value="TFB5-like"/>
    <property type="match status" value="1"/>
</dbReference>
<dbReference type="VEuPathDB" id="FungiDB:PC110_g14266"/>
<dbReference type="SUPFAM" id="SSF142897">
    <property type="entry name" value="TFB5-like"/>
    <property type="match status" value="1"/>
</dbReference>
<evidence type="ECO:0000313" key="9">
    <source>
        <dbReference type="EMBL" id="KAG2920425.1"/>
    </source>
</evidence>
<keyword evidence="5" id="KW-0804">Transcription</keyword>
<feature type="signal peptide" evidence="8">
    <location>
        <begin position="1"/>
        <end position="20"/>
    </location>
</feature>
<evidence type="ECO:0000313" key="10">
    <source>
        <dbReference type="EMBL" id="KAG2979599.1"/>
    </source>
</evidence>
<name>A0A8T1CIV0_9STRA</name>
<dbReference type="EMBL" id="RCMV01000322">
    <property type="protein sequence ID" value="KAG3219204.1"/>
    <property type="molecule type" value="Genomic_DNA"/>
</dbReference>
<gene>
    <name evidence="9" type="ORF">PC115_g9825</name>
    <name evidence="10" type="ORF">PC118_g11675</name>
    <name evidence="11" type="ORF">PC129_g10001</name>
</gene>
<evidence type="ECO:0000256" key="4">
    <source>
        <dbReference type="ARBA" id="ARBA00023015"/>
    </source>
</evidence>
<keyword evidence="7" id="KW-0539">Nucleus</keyword>
<proteinExistence type="inferred from homology"/>